<dbReference type="HOGENOM" id="CLU_1446486_0_0_6"/>
<accession>Q4KE26</accession>
<sequence length="187" mass="19632">MCGAGFRRYGCSSRHLRLQLQLAIHFAGQAAGDEQRYQQFVQLGVDEFLDRCQVQIAARRQLGLGEGQPGFLQGLQHIAAGGGGEAAVGHPAGEVEGVLVVVAALVTLAGDAATTGAGAIGEGRAQVAVEIDDGLEGQALVDFEQVPGHFCFTAQGHFPHCQAVYFSRGAPYQPDRPRGTFLALFAA</sequence>
<evidence type="ECO:0000313" key="1">
    <source>
        <dbReference type="EMBL" id="AAY91673.1"/>
    </source>
</evidence>
<dbReference type="Proteomes" id="UP000008540">
    <property type="component" value="Chromosome"/>
</dbReference>
<gene>
    <name evidence="1" type="ordered locus">PFL_2400</name>
</gene>
<protein>
    <submittedName>
        <fullName evidence="1">Uncharacterized protein</fullName>
    </submittedName>
</protein>
<dbReference type="AlphaFoldDB" id="Q4KE26"/>
<organism evidence="1 2">
    <name type="scientific">Pseudomonas fluorescens (strain ATCC BAA-477 / NRRL B-23932 / Pf-5)</name>
    <dbReference type="NCBI Taxonomy" id="220664"/>
    <lineage>
        <taxon>Bacteria</taxon>
        <taxon>Pseudomonadati</taxon>
        <taxon>Pseudomonadota</taxon>
        <taxon>Gammaproteobacteria</taxon>
        <taxon>Pseudomonadales</taxon>
        <taxon>Pseudomonadaceae</taxon>
        <taxon>Pseudomonas</taxon>
    </lineage>
</organism>
<evidence type="ECO:0000313" key="2">
    <source>
        <dbReference type="Proteomes" id="UP000008540"/>
    </source>
</evidence>
<dbReference type="STRING" id="220664.PFL_2400"/>
<proteinExistence type="predicted"/>
<dbReference type="KEGG" id="pfl:PFL_2400"/>
<dbReference type="EMBL" id="CP000076">
    <property type="protein sequence ID" value="AAY91673.1"/>
    <property type="molecule type" value="Genomic_DNA"/>
</dbReference>
<name>Q4KE26_PSEF5</name>
<reference evidence="1 2" key="1">
    <citation type="journal article" date="2005" name="Nat. Biotechnol.">
        <title>Complete genome sequence of the plant commensal Pseudomonas fluorescens Pf-5.</title>
        <authorList>
            <person name="Paulsen I.T."/>
            <person name="Press C.M."/>
            <person name="Ravel J."/>
            <person name="Kobayashi D.Y."/>
            <person name="Myers G.S."/>
            <person name="Mavrodi D.V."/>
            <person name="DeBoy R.T."/>
            <person name="Seshadri R."/>
            <person name="Ren Q."/>
            <person name="Madupu R."/>
            <person name="Dodson R.J."/>
            <person name="Durkin A.S."/>
            <person name="Brinkac L.M."/>
            <person name="Daugherty S.C."/>
            <person name="Sullivan S.A."/>
            <person name="Rosovitz M.J."/>
            <person name="Gwinn M.L."/>
            <person name="Zhou L."/>
            <person name="Schneider D.J."/>
            <person name="Cartinhour S.W."/>
            <person name="Nelson W.C."/>
            <person name="Weidman J."/>
            <person name="Watkins K."/>
            <person name="Tran K."/>
            <person name="Khouri H."/>
            <person name="Pierson E.A."/>
            <person name="Pierson L.S.III."/>
            <person name="Thomashow L.S."/>
            <person name="Loper J.E."/>
        </authorList>
    </citation>
    <scope>NUCLEOTIDE SEQUENCE [LARGE SCALE GENOMIC DNA]</scope>
    <source>
        <strain evidence="2">ATCC BAA-477 / NRRL B-23932 / Pf-5</strain>
    </source>
</reference>